<reference evidence="2 3" key="1">
    <citation type="submission" date="2019-05" db="EMBL/GenBank/DDBJ databases">
        <title>Genome sequences of Thalassotalea litorea 1K03283.</title>
        <authorList>
            <person name="Zhang D."/>
        </authorList>
    </citation>
    <scope>NUCLEOTIDE SEQUENCE [LARGE SCALE GENOMIC DNA]</scope>
    <source>
        <strain evidence="2 3">MCCC 1K03283</strain>
    </source>
</reference>
<dbReference type="RefSeq" id="WP_138318970.1">
    <property type="nucleotide sequence ID" value="NZ_VCBC01000004.1"/>
</dbReference>
<evidence type="ECO:0000259" key="1">
    <source>
        <dbReference type="Pfam" id="PF12680"/>
    </source>
</evidence>
<proteinExistence type="predicted"/>
<feature type="domain" description="SnoaL-like" evidence="1">
    <location>
        <begin position="164"/>
        <end position="259"/>
    </location>
</feature>
<keyword evidence="3" id="KW-1185">Reference proteome</keyword>
<dbReference type="Gene3D" id="3.10.450.50">
    <property type="match status" value="1"/>
</dbReference>
<dbReference type="InterPro" id="IPR037401">
    <property type="entry name" value="SnoaL-like"/>
</dbReference>
<gene>
    <name evidence="2" type="ORF">FE810_05200</name>
</gene>
<dbReference type="AlphaFoldDB" id="A0A5R9IMX8"/>
<evidence type="ECO:0000313" key="2">
    <source>
        <dbReference type="EMBL" id="TLU66904.1"/>
    </source>
</evidence>
<dbReference type="SUPFAM" id="SSF54427">
    <property type="entry name" value="NTF2-like"/>
    <property type="match status" value="1"/>
</dbReference>
<accession>A0A5R9IMX8</accession>
<organism evidence="2 3">
    <name type="scientific">Thalassotalea litorea</name>
    <dbReference type="NCBI Taxonomy" id="2020715"/>
    <lineage>
        <taxon>Bacteria</taxon>
        <taxon>Pseudomonadati</taxon>
        <taxon>Pseudomonadota</taxon>
        <taxon>Gammaproteobacteria</taxon>
        <taxon>Alteromonadales</taxon>
        <taxon>Colwelliaceae</taxon>
        <taxon>Thalassotalea</taxon>
    </lineage>
</organism>
<dbReference type="OrthoDB" id="6379199at2"/>
<dbReference type="InterPro" id="IPR032710">
    <property type="entry name" value="NTF2-like_dom_sf"/>
</dbReference>
<name>A0A5R9IMX8_9GAMM</name>
<dbReference type="Pfam" id="PF12680">
    <property type="entry name" value="SnoaL_2"/>
    <property type="match status" value="1"/>
</dbReference>
<protein>
    <submittedName>
        <fullName evidence="2">Nuclear transport factor 2 family protein</fullName>
    </submittedName>
</protein>
<sequence>MLTALTNTFAKGDIQALANKLLHSTCWQQHNVKHYGEDQLRSIVQNWLATMGRSDVVASQVIKQDSQIAANLTFRHTTTNVDINYTFWLESNGEVIKSIVAMIDTPALALATGQDEATLTQMLPDADALIIADYDQQDHLQGELAIPSTISALNADLASLLDSWWSIWSKNQLAAIDTVYDANAAIKLPGNETQVNSSDLFDFVLARLTRLSRAFAQLEQVLVDGEQVAIKWYLDGDENGQRVRVPMLTMLSLEQGKIQQELTTTDILAFQKRFPHSSMFQG</sequence>
<dbReference type="EMBL" id="VCBC01000004">
    <property type="protein sequence ID" value="TLU66904.1"/>
    <property type="molecule type" value="Genomic_DNA"/>
</dbReference>
<comment type="caution">
    <text evidence="2">The sequence shown here is derived from an EMBL/GenBank/DDBJ whole genome shotgun (WGS) entry which is preliminary data.</text>
</comment>
<evidence type="ECO:0000313" key="3">
    <source>
        <dbReference type="Proteomes" id="UP000307790"/>
    </source>
</evidence>
<dbReference type="Proteomes" id="UP000307790">
    <property type="component" value="Unassembled WGS sequence"/>
</dbReference>